<dbReference type="PANTHER" id="PTHR42878:SF15">
    <property type="entry name" value="BACTERIOPHYTOCHROME"/>
    <property type="match status" value="1"/>
</dbReference>
<proteinExistence type="predicted"/>
<evidence type="ECO:0000259" key="6">
    <source>
        <dbReference type="PROSITE" id="PS50109"/>
    </source>
</evidence>
<dbReference type="Pfam" id="PF01590">
    <property type="entry name" value="GAF"/>
    <property type="match status" value="1"/>
</dbReference>
<evidence type="ECO:0000256" key="4">
    <source>
        <dbReference type="ARBA" id="ARBA00022679"/>
    </source>
</evidence>
<dbReference type="PROSITE" id="PS50109">
    <property type="entry name" value="HIS_KIN"/>
    <property type="match status" value="1"/>
</dbReference>
<dbReference type="SMART" id="SM00065">
    <property type="entry name" value="GAF"/>
    <property type="match status" value="1"/>
</dbReference>
<dbReference type="CDD" id="cd00082">
    <property type="entry name" value="HisKA"/>
    <property type="match status" value="1"/>
</dbReference>
<dbReference type="SUPFAM" id="SSF47384">
    <property type="entry name" value="Homodimeric domain of signal transducing histidine kinase"/>
    <property type="match status" value="1"/>
</dbReference>
<dbReference type="PANTHER" id="PTHR42878">
    <property type="entry name" value="TWO-COMPONENT HISTIDINE KINASE"/>
    <property type="match status" value="1"/>
</dbReference>
<dbReference type="Pfam" id="PF00512">
    <property type="entry name" value="HisKA"/>
    <property type="match status" value="1"/>
</dbReference>
<dbReference type="InterPro" id="IPR036097">
    <property type="entry name" value="HisK_dim/P_sf"/>
</dbReference>
<keyword evidence="4" id="KW-0808">Transferase</keyword>
<dbReference type="Gene3D" id="3.30.450.40">
    <property type="match status" value="1"/>
</dbReference>
<keyword evidence="8" id="KW-1185">Reference proteome</keyword>
<accession>A0ABX4BS95</accession>
<feature type="domain" description="Histidine kinase" evidence="6">
    <location>
        <begin position="214"/>
        <end position="439"/>
    </location>
</feature>
<gene>
    <name evidence="7" type="ORF">B0A65_06500</name>
</gene>
<dbReference type="InterPro" id="IPR029016">
    <property type="entry name" value="GAF-like_dom_sf"/>
</dbReference>
<dbReference type="SMART" id="SM00387">
    <property type="entry name" value="HATPase_c"/>
    <property type="match status" value="1"/>
</dbReference>
<evidence type="ECO:0000256" key="3">
    <source>
        <dbReference type="ARBA" id="ARBA00022553"/>
    </source>
</evidence>
<dbReference type="InterPro" id="IPR003661">
    <property type="entry name" value="HisK_dim/P_dom"/>
</dbReference>
<dbReference type="InterPro" id="IPR050351">
    <property type="entry name" value="BphY/WalK/GraS-like"/>
</dbReference>
<evidence type="ECO:0000313" key="8">
    <source>
        <dbReference type="Proteomes" id="UP000198382"/>
    </source>
</evidence>
<dbReference type="InterPro" id="IPR036890">
    <property type="entry name" value="HATPase_C_sf"/>
</dbReference>
<evidence type="ECO:0000313" key="7">
    <source>
        <dbReference type="EMBL" id="OXA80283.1"/>
    </source>
</evidence>
<dbReference type="InterPro" id="IPR003594">
    <property type="entry name" value="HATPase_dom"/>
</dbReference>
<dbReference type="InterPro" id="IPR005467">
    <property type="entry name" value="His_kinase_dom"/>
</dbReference>
<name>A0ABX4BS95_FLAFR</name>
<sequence>MVLEENFKQDILNIQNISIVPTLLNVICQTTGMGFAAVARVTEDRWITCSVQDNVSFGLKPGDELQVKTTICDEIRQNHKAVIIDNVSEDDEFRNHHTPAMYGLQSYISVPIIRKDGSFFGTLCAIDPKPNELKTFKTREMFNLFSELISFHITSIEEANENKIILKEKNTLLEKTVVEKQEVEKIKTNIEQTLIEKNISLEKMNSELEAFNYISSHDLQEPLRKIQLFTDIIELEETQNLSQKGLNAFNKIRSSAFRMQNLINDLLIYSKTKFDERKFEVKNLNTIVDEVIEDLSEEIESKNVTFEIQNLGTLSIIEFQFRQLLYNLISNSLKFSLPDKNLIISIAGKIINGSELLLDNLSANTKYYNITLSDNGIGFDQAHSEKIFGLFQALHTKPLKSTGIGLTIVKRIVENHNGFIKAEGALNEGAKFEIFIPIE</sequence>
<evidence type="ECO:0000256" key="5">
    <source>
        <dbReference type="ARBA" id="ARBA00022777"/>
    </source>
</evidence>
<keyword evidence="5" id="KW-0418">Kinase</keyword>
<evidence type="ECO:0000256" key="2">
    <source>
        <dbReference type="ARBA" id="ARBA00012438"/>
    </source>
</evidence>
<dbReference type="InterPro" id="IPR003018">
    <property type="entry name" value="GAF"/>
</dbReference>
<protein>
    <recommendedName>
        <fullName evidence="2">histidine kinase</fullName>
        <ecNumber evidence="2">2.7.13.3</ecNumber>
    </recommendedName>
</protein>
<dbReference type="Gene3D" id="3.30.565.10">
    <property type="entry name" value="Histidine kinase-like ATPase, C-terminal domain"/>
    <property type="match status" value="1"/>
</dbReference>
<organism evidence="7 8">
    <name type="scientific">Flavobacterium frigidimaris</name>
    <dbReference type="NCBI Taxonomy" id="262320"/>
    <lineage>
        <taxon>Bacteria</taxon>
        <taxon>Pseudomonadati</taxon>
        <taxon>Bacteroidota</taxon>
        <taxon>Flavobacteriia</taxon>
        <taxon>Flavobacteriales</taxon>
        <taxon>Flavobacteriaceae</taxon>
        <taxon>Flavobacterium</taxon>
    </lineage>
</organism>
<keyword evidence="3" id="KW-0597">Phosphoprotein</keyword>
<dbReference type="SMART" id="SM00388">
    <property type="entry name" value="HisKA"/>
    <property type="match status" value="1"/>
</dbReference>
<comment type="caution">
    <text evidence="7">The sequence shown here is derived from an EMBL/GenBank/DDBJ whole genome shotgun (WGS) entry which is preliminary data.</text>
</comment>
<reference evidence="7 8" key="1">
    <citation type="submission" date="2016-11" db="EMBL/GenBank/DDBJ databases">
        <title>Whole genomes of Flavobacteriaceae.</title>
        <authorList>
            <person name="Stine C."/>
            <person name="Li C."/>
            <person name="Tadesse D."/>
        </authorList>
    </citation>
    <scope>NUCLEOTIDE SEQUENCE [LARGE SCALE GENOMIC DNA]</scope>
    <source>
        <strain evidence="7 8">DSM 15937</strain>
    </source>
</reference>
<dbReference type="SUPFAM" id="SSF55781">
    <property type="entry name" value="GAF domain-like"/>
    <property type="match status" value="1"/>
</dbReference>
<dbReference type="InterPro" id="IPR004358">
    <property type="entry name" value="Sig_transdc_His_kin-like_C"/>
</dbReference>
<dbReference type="Gene3D" id="1.10.287.130">
    <property type="match status" value="1"/>
</dbReference>
<dbReference type="Pfam" id="PF02518">
    <property type="entry name" value="HATPase_c"/>
    <property type="match status" value="1"/>
</dbReference>
<dbReference type="Proteomes" id="UP000198382">
    <property type="component" value="Unassembled WGS sequence"/>
</dbReference>
<dbReference type="EC" id="2.7.13.3" evidence="2"/>
<dbReference type="SUPFAM" id="SSF55874">
    <property type="entry name" value="ATPase domain of HSP90 chaperone/DNA topoisomerase II/histidine kinase"/>
    <property type="match status" value="1"/>
</dbReference>
<evidence type="ECO:0000256" key="1">
    <source>
        <dbReference type="ARBA" id="ARBA00000085"/>
    </source>
</evidence>
<dbReference type="PRINTS" id="PR00344">
    <property type="entry name" value="BCTRLSENSOR"/>
</dbReference>
<dbReference type="EMBL" id="MUGV01000013">
    <property type="protein sequence ID" value="OXA80283.1"/>
    <property type="molecule type" value="Genomic_DNA"/>
</dbReference>
<comment type="catalytic activity">
    <reaction evidence="1">
        <text>ATP + protein L-histidine = ADP + protein N-phospho-L-histidine.</text>
        <dbReference type="EC" id="2.7.13.3"/>
    </reaction>
</comment>